<protein>
    <submittedName>
        <fullName evidence="6">LysR family transcriptional regulator</fullName>
    </submittedName>
</protein>
<dbReference type="PANTHER" id="PTHR30579">
    <property type="entry name" value="TRANSCRIPTIONAL REGULATOR"/>
    <property type="match status" value="1"/>
</dbReference>
<dbReference type="SUPFAM" id="SSF46785">
    <property type="entry name" value="Winged helix' DNA-binding domain"/>
    <property type="match status" value="1"/>
</dbReference>
<dbReference type="Pfam" id="PF00126">
    <property type="entry name" value="HTH_1"/>
    <property type="match status" value="1"/>
</dbReference>
<dbReference type="PANTHER" id="PTHR30579:SF7">
    <property type="entry name" value="HTH-TYPE TRANSCRIPTIONAL REGULATOR LRHA-RELATED"/>
    <property type="match status" value="1"/>
</dbReference>
<dbReference type="SUPFAM" id="SSF53850">
    <property type="entry name" value="Periplasmic binding protein-like II"/>
    <property type="match status" value="1"/>
</dbReference>
<organism evidence="6 7">
    <name type="scientific">Paracoccus yeei</name>
    <dbReference type="NCBI Taxonomy" id="147645"/>
    <lineage>
        <taxon>Bacteria</taxon>
        <taxon>Pseudomonadati</taxon>
        <taxon>Pseudomonadota</taxon>
        <taxon>Alphaproteobacteria</taxon>
        <taxon>Rhodobacterales</taxon>
        <taxon>Paracoccaceae</taxon>
        <taxon>Paracoccus</taxon>
    </lineage>
</organism>
<dbReference type="InterPro" id="IPR005119">
    <property type="entry name" value="LysR_subst-bd"/>
</dbReference>
<dbReference type="KEGG" id="pye:A6J80_13220"/>
<feature type="domain" description="HTH lysR-type" evidence="5">
    <location>
        <begin position="18"/>
        <end position="75"/>
    </location>
</feature>
<evidence type="ECO:0000256" key="2">
    <source>
        <dbReference type="ARBA" id="ARBA00023015"/>
    </source>
</evidence>
<dbReference type="FunFam" id="1.10.10.10:FF:000001">
    <property type="entry name" value="LysR family transcriptional regulator"/>
    <property type="match status" value="1"/>
</dbReference>
<dbReference type="eggNOG" id="COG0583">
    <property type="taxonomic scope" value="Bacteria"/>
</dbReference>
<evidence type="ECO:0000256" key="1">
    <source>
        <dbReference type="ARBA" id="ARBA00009437"/>
    </source>
</evidence>
<accession>A0A1V0GTP5</accession>
<dbReference type="Gene3D" id="1.10.10.10">
    <property type="entry name" value="Winged helix-like DNA-binding domain superfamily/Winged helix DNA-binding domain"/>
    <property type="match status" value="1"/>
</dbReference>
<keyword evidence="4" id="KW-0804">Transcription</keyword>
<sequence>MNPSQDLCNRAPQQNNLLETDLLKIFVTISETGNFTVAAKRVFRTPSAVSMQIRRLEDQLGRALLVRHPRHVTLTADGEAFLVHARDILRINDEALSRFRVPQLEGRVRFGAPDDFGVRSLPAILSRFAATHPLVEVEVFLSTSVNLARRFEAAEIDMILTVSAQSDPAPGEVIHSEPLVWVGARDGMAFSRTPVPLALSSHGCPWRAAALAALDKNGRRYRIAYTSEAAAGQLAAVMADLAIAPLPVSLVDEQHRRLTERDGFGAIGSYQLRLQKNPDIGSAAQAFADHVRASFGRHE</sequence>
<keyword evidence="2" id="KW-0805">Transcription regulation</keyword>
<dbReference type="STRING" id="147645.A6J80_13220"/>
<reference evidence="6" key="1">
    <citation type="submission" date="2017-12" db="EMBL/GenBank/DDBJ databases">
        <title>FDA dAtabase for Regulatory Grade micrObial Sequences (FDA-ARGOS): Supporting development and validation of Infectious Disease Dx tests.</title>
        <authorList>
            <person name="Campos J."/>
            <person name="Goldberg B."/>
            <person name="Tallon L."/>
            <person name="Sadzewicz L."/>
            <person name="Sengamalay N."/>
            <person name="Ott S."/>
            <person name="Godinez A."/>
            <person name="Nagaraj S."/>
            <person name="Vyas G."/>
            <person name="Aluvathingal J."/>
            <person name="Nadendla S."/>
            <person name="Geyer C."/>
            <person name="Nandy P."/>
            <person name="Hobson J."/>
            <person name="Sichtig H."/>
        </authorList>
    </citation>
    <scope>NUCLEOTIDE SEQUENCE</scope>
    <source>
        <strain evidence="6">FDAARGOS_252</strain>
    </source>
</reference>
<dbReference type="RefSeq" id="WP_080621810.1">
    <property type="nucleotide sequence ID" value="NZ_CAWMZI010000001.1"/>
</dbReference>
<proteinExistence type="inferred from homology"/>
<evidence type="ECO:0000256" key="3">
    <source>
        <dbReference type="ARBA" id="ARBA00023125"/>
    </source>
</evidence>
<evidence type="ECO:0000259" key="5">
    <source>
        <dbReference type="PROSITE" id="PS50931"/>
    </source>
</evidence>
<dbReference type="AlphaFoldDB" id="A0A1V0GTP5"/>
<dbReference type="Gene3D" id="3.40.190.10">
    <property type="entry name" value="Periplasmic binding protein-like II"/>
    <property type="match status" value="2"/>
</dbReference>
<keyword evidence="7" id="KW-1185">Reference proteome</keyword>
<dbReference type="InterPro" id="IPR000847">
    <property type="entry name" value="LysR_HTH_N"/>
</dbReference>
<dbReference type="GO" id="GO:0003700">
    <property type="term" value="F:DNA-binding transcription factor activity"/>
    <property type="evidence" value="ECO:0007669"/>
    <property type="project" value="InterPro"/>
</dbReference>
<comment type="similarity">
    <text evidence="1">Belongs to the LysR transcriptional regulatory family.</text>
</comment>
<dbReference type="EMBL" id="CP020442">
    <property type="protein sequence ID" value="ARC37211.1"/>
    <property type="molecule type" value="Genomic_DNA"/>
</dbReference>
<dbReference type="InterPro" id="IPR050176">
    <property type="entry name" value="LTTR"/>
</dbReference>
<gene>
    <name evidence="6" type="ORF">A6J80_13220</name>
</gene>
<dbReference type="Proteomes" id="UP000191257">
    <property type="component" value="Chromosome"/>
</dbReference>
<name>A0A1V0GTP5_9RHOB</name>
<dbReference type="InterPro" id="IPR036388">
    <property type="entry name" value="WH-like_DNA-bd_sf"/>
</dbReference>
<dbReference type="InterPro" id="IPR036390">
    <property type="entry name" value="WH_DNA-bd_sf"/>
</dbReference>
<evidence type="ECO:0000313" key="6">
    <source>
        <dbReference type="EMBL" id="ARC37211.1"/>
    </source>
</evidence>
<keyword evidence="3" id="KW-0238">DNA-binding</keyword>
<evidence type="ECO:0000313" key="7">
    <source>
        <dbReference type="Proteomes" id="UP000191257"/>
    </source>
</evidence>
<evidence type="ECO:0000256" key="4">
    <source>
        <dbReference type="ARBA" id="ARBA00023163"/>
    </source>
</evidence>
<dbReference type="Pfam" id="PF03466">
    <property type="entry name" value="LysR_substrate"/>
    <property type="match status" value="1"/>
</dbReference>
<dbReference type="PROSITE" id="PS50931">
    <property type="entry name" value="HTH_LYSR"/>
    <property type="match status" value="1"/>
</dbReference>
<dbReference type="GO" id="GO:0003677">
    <property type="term" value="F:DNA binding"/>
    <property type="evidence" value="ECO:0007669"/>
    <property type="project" value="UniProtKB-KW"/>
</dbReference>